<evidence type="ECO:0000313" key="9">
    <source>
        <dbReference type="EMBL" id="PWY75391.1"/>
    </source>
</evidence>
<dbReference type="Pfam" id="PF01490">
    <property type="entry name" value="Aa_trans"/>
    <property type="match status" value="1"/>
</dbReference>
<dbReference type="Proteomes" id="UP000247233">
    <property type="component" value="Unassembled WGS sequence"/>
</dbReference>
<dbReference type="RefSeq" id="XP_025397357.1">
    <property type="nucleotide sequence ID" value="XM_025548188.1"/>
</dbReference>
<keyword evidence="3 7" id="KW-0812">Transmembrane</keyword>
<proteinExistence type="inferred from homology"/>
<evidence type="ECO:0000256" key="4">
    <source>
        <dbReference type="ARBA" id="ARBA00022989"/>
    </source>
</evidence>
<feature type="transmembrane region" description="Helical" evidence="7">
    <location>
        <begin position="195"/>
        <end position="219"/>
    </location>
</feature>
<comment type="similarity">
    <text evidence="2">Belongs to the amino acid/polyamine transporter 2 family.</text>
</comment>
<feature type="transmembrane region" description="Helical" evidence="7">
    <location>
        <begin position="65"/>
        <end position="87"/>
    </location>
</feature>
<keyword evidence="10" id="KW-1185">Reference proteome</keyword>
<sequence length="462" mass="49866">MAYITPDKAEPDLNVQASGFFRDASDLSDAEKQEDKKDDPSYNDTFGDEEYAEVKYKVLSWWQCGFLMVAETVSLGILSLPAVVATLGLIPAVILLLGLGLLATYTGYVIGQFRWAYPHIQSMADAGEILFGSIGREVFGTGQLLLVVFIMASHLLTFSVAMNTITSHGTCTIVFTVVGLVVCYVLCLPRTSAKVSYLSVASFVSVFSAVMIVMIAVGIERPWKGAIAATVDTSLYEAFLAVCNIVFSFSGHVAFFGFISELKDPREYPKALCLLQGIDTVLYIVTAVVIYIYAGPNVTSPALGSASALVAKIAYGIALPTIIIGGVVNGHIACKYVYVRIFRNGDLMHSRGLVATGSWVGIMLGLWIVAWVIAEAIPVFNDLLSLIASLFASWSTFGFSGMFWLYLNKDQLFSSPRKIALTIFNLFIIAIAACICGLGLYVSGRSLHEDTTTASFSCANNA</sequence>
<evidence type="ECO:0000256" key="3">
    <source>
        <dbReference type="ARBA" id="ARBA00022692"/>
    </source>
</evidence>
<evidence type="ECO:0000259" key="8">
    <source>
        <dbReference type="Pfam" id="PF01490"/>
    </source>
</evidence>
<gene>
    <name evidence="9" type="ORF">BO70DRAFT_430860</name>
</gene>
<feature type="region of interest" description="Disordered" evidence="6">
    <location>
        <begin position="25"/>
        <end position="44"/>
    </location>
</feature>
<comment type="subcellular location">
    <subcellularLocation>
        <location evidence="1">Membrane</location>
        <topology evidence="1">Multi-pass membrane protein</topology>
    </subcellularLocation>
</comment>
<name>A0A317VQ47_9EURO</name>
<evidence type="ECO:0000256" key="7">
    <source>
        <dbReference type="SAM" id="Phobius"/>
    </source>
</evidence>
<feature type="transmembrane region" description="Helical" evidence="7">
    <location>
        <begin position="167"/>
        <end position="188"/>
    </location>
</feature>
<dbReference type="InterPro" id="IPR013057">
    <property type="entry name" value="AA_transpt_TM"/>
</dbReference>
<dbReference type="AlphaFoldDB" id="A0A317VQ47"/>
<feature type="compositionally biased region" description="Basic and acidic residues" evidence="6">
    <location>
        <begin position="25"/>
        <end position="40"/>
    </location>
</feature>
<dbReference type="PANTHER" id="PTHR22950:SF479">
    <property type="entry name" value="AMINO ACID TRANSPORTER (EUROFUNG)-RELATED"/>
    <property type="match status" value="1"/>
</dbReference>
<evidence type="ECO:0000256" key="2">
    <source>
        <dbReference type="ARBA" id="ARBA00008066"/>
    </source>
</evidence>
<dbReference type="GO" id="GO:0016020">
    <property type="term" value="C:membrane"/>
    <property type="evidence" value="ECO:0007669"/>
    <property type="project" value="UniProtKB-SubCell"/>
</dbReference>
<feature type="domain" description="Amino acid transporter transmembrane" evidence="8">
    <location>
        <begin position="59"/>
        <end position="442"/>
    </location>
</feature>
<feature type="transmembrane region" description="Helical" evidence="7">
    <location>
        <begin position="386"/>
        <end position="407"/>
    </location>
</feature>
<dbReference type="GeneID" id="37070425"/>
<dbReference type="PANTHER" id="PTHR22950">
    <property type="entry name" value="AMINO ACID TRANSPORTER"/>
    <property type="match status" value="1"/>
</dbReference>
<evidence type="ECO:0000313" key="10">
    <source>
        <dbReference type="Proteomes" id="UP000247233"/>
    </source>
</evidence>
<dbReference type="STRING" id="1448321.A0A317VQ47"/>
<keyword evidence="4 7" id="KW-1133">Transmembrane helix</keyword>
<keyword evidence="5 7" id="KW-0472">Membrane</keyword>
<dbReference type="OrthoDB" id="655540at2759"/>
<dbReference type="Gene3D" id="1.20.1740.10">
    <property type="entry name" value="Amino acid/polyamine transporter I"/>
    <property type="match status" value="1"/>
</dbReference>
<feature type="transmembrane region" description="Helical" evidence="7">
    <location>
        <begin position="353"/>
        <end position="374"/>
    </location>
</feature>
<protein>
    <submittedName>
        <fullName evidence="9">Amino acid transporter</fullName>
    </submittedName>
</protein>
<feature type="transmembrane region" description="Helical" evidence="7">
    <location>
        <begin position="239"/>
        <end position="259"/>
    </location>
</feature>
<feature type="transmembrane region" description="Helical" evidence="7">
    <location>
        <begin position="313"/>
        <end position="332"/>
    </location>
</feature>
<dbReference type="VEuPathDB" id="FungiDB:BO70DRAFT_430860"/>
<dbReference type="GO" id="GO:0015179">
    <property type="term" value="F:L-amino acid transmembrane transporter activity"/>
    <property type="evidence" value="ECO:0007669"/>
    <property type="project" value="TreeGrafter"/>
</dbReference>
<accession>A0A317VQ47</accession>
<evidence type="ECO:0000256" key="6">
    <source>
        <dbReference type="SAM" id="MobiDB-lite"/>
    </source>
</evidence>
<dbReference type="EMBL" id="MSFL01000021">
    <property type="protein sequence ID" value="PWY75391.1"/>
    <property type="molecule type" value="Genomic_DNA"/>
</dbReference>
<dbReference type="FunFam" id="1.20.1740.10:FF:000039">
    <property type="entry name" value="Neutral amino acid transporter (Eurofung)"/>
    <property type="match status" value="1"/>
</dbReference>
<comment type="caution">
    <text evidence="9">The sequence shown here is derived from an EMBL/GenBank/DDBJ whole genome shotgun (WGS) entry which is preliminary data.</text>
</comment>
<reference evidence="9 10" key="1">
    <citation type="submission" date="2016-12" db="EMBL/GenBank/DDBJ databases">
        <title>The genomes of Aspergillus section Nigri reveals drivers in fungal speciation.</title>
        <authorList>
            <consortium name="DOE Joint Genome Institute"/>
            <person name="Vesth T.C."/>
            <person name="Nybo J."/>
            <person name="Theobald S."/>
            <person name="Brandl J."/>
            <person name="Frisvad J.C."/>
            <person name="Nielsen K.F."/>
            <person name="Lyhne E.K."/>
            <person name="Kogle M.E."/>
            <person name="Kuo A."/>
            <person name="Riley R."/>
            <person name="Clum A."/>
            <person name="Nolan M."/>
            <person name="Lipzen A."/>
            <person name="Salamov A."/>
            <person name="Henrissat B."/>
            <person name="Wiebenga A."/>
            <person name="De Vries R.P."/>
            <person name="Grigoriev I.V."/>
            <person name="Mortensen U.H."/>
            <person name="Andersen M.R."/>
            <person name="Baker S.E."/>
        </authorList>
    </citation>
    <scope>NUCLEOTIDE SEQUENCE [LARGE SCALE GENOMIC DNA]</scope>
    <source>
        <strain evidence="9 10">CBS 117.55</strain>
    </source>
</reference>
<feature type="transmembrane region" description="Helical" evidence="7">
    <location>
        <begin position="138"/>
        <end position="161"/>
    </location>
</feature>
<feature type="transmembrane region" description="Helical" evidence="7">
    <location>
        <begin position="93"/>
        <end position="117"/>
    </location>
</feature>
<evidence type="ECO:0000256" key="1">
    <source>
        <dbReference type="ARBA" id="ARBA00004141"/>
    </source>
</evidence>
<evidence type="ECO:0000256" key="5">
    <source>
        <dbReference type="ARBA" id="ARBA00023136"/>
    </source>
</evidence>
<feature type="transmembrane region" description="Helical" evidence="7">
    <location>
        <begin position="419"/>
        <end position="442"/>
    </location>
</feature>
<feature type="transmembrane region" description="Helical" evidence="7">
    <location>
        <begin position="271"/>
        <end position="293"/>
    </location>
</feature>
<organism evidence="9 10">
    <name type="scientific">Aspergillus heteromorphus CBS 117.55</name>
    <dbReference type="NCBI Taxonomy" id="1448321"/>
    <lineage>
        <taxon>Eukaryota</taxon>
        <taxon>Fungi</taxon>
        <taxon>Dikarya</taxon>
        <taxon>Ascomycota</taxon>
        <taxon>Pezizomycotina</taxon>
        <taxon>Eurotiomycetes</taxon>
        <taxon>Eurotiomycetidae</taxon>
        <taxon>Eurotiales</taxon>
        <taxon>Aspergillaceae</taxon>
        <taxon>Aspergillus</taxon>
        <taxon>Aspergillus subgen. Circumdati</taxon>
    </lineage>
</organism>